<evidence type="ECO:0008006" key="3">
    <source>
        <dbReference type="Google" id="ProtNLM"/>
    </source>
</evidence>
<organism evidence="1 2">
    <name type="scientific">Parapedobacter pyrenivorans</name>
    <dbReference type="NCBI Taxonomy" id="1305674"/>
    <lineage>
        <taxon>Bacteria</taxon>
        <taxon>Pseudomonadati</taxon>
        <taxon>Bacteroidota</taxon>
        <taxon>Sphingobacteriia</taxon>
        <taxon>Sphingobacteriales</taxon>
        <taxon>Sphingobacteriaceae</taxon>
        <taxon>Parapedobacter</taxon>
    </lineage>
</organism>
<sequence>MWHVTHNQPHSDHIELSGEQLATVLRYGVRQDGTFALERSLVWPLLRTIPNDTHGSFMQRSALDLPALITVNGTPLKHERVETIAINGLLNVVSQYHVQHASTPTVQVSRTVFPSMVHPVLCEAYSLVNFSAHPMVVSIPDLRMDSHAPADRGVDGTYVVATRTGNAGVFRVAPGDSLSFSLSIQAHRATEPPLAVDVGAELAGRDRFLQTISSALVLETPDPLIDELFRFSKIRASESIFKTKGGYMHGPGGEAYYAAIWANDQAEYVNPMFPYIGYSIGNQSAMNSFAHFGRFMNPEFKPIPSSIIAEGTDIWNGAGDRGDAAMIGYGAARYALANGNLEDATTLWPLIEWCLAYCKRQLNAQGVVASDSDELEGRFPAGDANLTTSCLYYDALLSAYYLGGHLQIPARQLRQYKQEATALRRAIERHFGSSMHGFETYRYYAGNDLLRSWIAMPLTVGIYDRVEGTVQALFSDRLWSENGLLTQEGSTTYWDRSTLYALRGAFAGGATEKALLYLQHYAKTRLTGQHVPYPIEAWPEGNQRHLSAESGLYVRIITEGLFGIRPTGLRSFALSPRLPADWPTMELSAIKAFGGELGVKVARVADKLEVTVSNKGKLIHTSQIKPGDTINVSVGE</sequence>
<dbReference type="Gene3D" id="1.50.10.10">
    <property type="match status" value="1"/>
</dbReference>
<dbReference type="SUPFAM" id="SSF48208">
    <property type="entry name" value="Six-hairpin glycosidases"/>
    <property type="match status" value="1"/>
</dbReference>
<evidence type="ECO:0000313" key="1">
    <source>
        <dbReference type="EMBL" id="GGG99936.1"/>
    </source>
</evidence>
<comment type="caution">
    <text evidence="1">The sequence shown here is derived from an EMBL/GenBank/DDBJ whole genome shotgun (WGS) entry which is preliminary data.</text>
</comment>
<protein>
    <recommendedName>
        <fullName evidence="3">Alpha-L-rhamnosidase six-hairpin glycosidase domain-containing protein</fullName>
    </recommendedName>
</protein>
<dbReference type="InterPro" id="IPR012341">
    <property type="entry name" value="6hp_glycosidase-like_sf"/>
</dbReference>
<dbReference type="InterPro" id="IPR008928">
    <property type="entry name" value="6-hairpin_glycosidase_sf"/>
</dbReference>
<evidence type="ECO:0000313" key="2">
    <source>
        <dbReference type="Proteomes" id="UP000660862"/>
    </source>
</evidence>
<accession>A0A917I0W5</accession>
<proteinExistence type="predicted"/>
<dbReference type="AlphaFoldDB" id="A0A917I0W5"/>
<name>A0A917I0W5_9SPHI</name>
<reference evidence="1" key="1">
    <citation type="journal article" date="2014" name="Int. J. Syst. Evol. Microbiol.">
        <title>Complete genome sequence of Corynebacterium casei LMG S-19264T (=DSM 44701T), isolated from a smear-ripened cheese.</title>
        <authorList>
            <consortium name="US DOE Joint Genome Institute (JGI-PGF)"/>
            <person name="Walter F."/>
            <person name="Albersmeier A."/>
            <person name="Kalinowski J."/>
            <person name="Ruckert C."/>
        </authorList>
    </citation>
    <scope>NUCLEOTIDE SEQUENCE</scope>
    <source>
        <strain evidence="1">CGMCC 1.12195</strain>
    </source>
</reference>
<dbReference type="EMBL" id="BMER01000005">
    <property type="protein sequence ID" value="GGG99936.1"/>
    <property type="molecule type" value="Genomic_DNA"/>
</dbReference>
<dbReference type="GO" id="GO:0005975">
    <property type="term" value="P:carbohydrate metabolic process"/>
    <property type="evidence" value="ECO:0007669"/>
    <property type="project" value="InterPro"/>
</dbReference>
<dbReference type="Proteomes" id="UP000660862">
    <property type="component" value="Unassembled WGS sequence"/>
</dbReference>
<gene>
    <name evidence="1" type="ORF">GCM10007415_39740</name>
</gene>
<reference evidence="1" key="2">
    <citation type="submission" date="2020-09" db="EMBL/GenBank/DDBJ databases">
        <authorList>
            <person name="Sun Q."/>
            <person name="Zhou Y."/>
        </authorList>
    </citation>
    <scope>NUCLEOTIDE SEQUENCE</scope>
    <source>
        <strain evidence="1">CGMCC 1.12195</strain>
    </source>
</reference>
<keyword evidence="2" id="KW-1185">Reference proteome</keyword>